<name>A0A7R7VDT0_ASPCH</name>
<sequence length="666" mass="76716">MAAAITSWVLNPIQSLTMSRPRTRELWCALSDDLQKSFPVECVADQDNINTLKKKIWEEIREKIKNTIPHYSDLKLYSPVVQLNHEEKFRIDDGEFLRPRRMITTNPLFPESKDPDVDIVVVSGGATPQKQKCSESQNANIPQTLSIAEHQLICPRERTVSKLAAILDDMNIVHVRGTPASGKTRLSELLRDYYRKEGRRAFLIKRWEGLNFKNPWGSLVELVEKWNDEAQEAPTTTSQSEQDLSWVLTSNTVIIVDEAQATYSDDTLWNTIFKERLTPNVYKFRLCLFCSYGSPATGPDPTFFTPVKFSDEQRISLTPQNQQDSPPIGLFYDKEEFRDVISRLLTFHYEETFDFDEGALEYIFAVTNGHPGAVTSIVDVIYEAYRHDIKRGCIRTLTEDHVIWFLEDTATVFDKLRSKPVNRSFPDISRATNGISVILSKITEGSIPFDINDASIKFCYQKGWIHRVALDGGDVAVLPSRLHEKYVEYWIGKMSMPLPARFDSLPKLCKEVLGEFSIMILRHSAEGKKISTASQPRPVEAQYQDEFHRGFVHLAGLGVPISSEWSRTKDGRVDFYIPEKKWAIEILRDHNRVDEHISRFKEGGKYHPWLKENMIKDWIIIDCATSLPTKEFSEPRLWHAVFINDYSELRLYNHQKALIMSVHLHI</sequence>
<evidence type="ECO:0000313" key="2">
    <source>
        <dbReference type="Proteomes" id="UP000637239"/>
    </source>
</evidence>
<protein>
    <submittedName>
        <fullName evidence="1">Uncharacterized protein</fullName>
    </submittedName>
</protein>
<organism evidence="1 2">
    <name type="scientific">Aspergillus chevalieri</name>
    <name type="common">Eurotium chevalieri</name>
    <dbReference type="NCBI Taxonomy" id="182096"/>
    <lineage>
        <taxon>Eukaryota</taxon>
        <taxon>Fungi</taxon>
        <taxon>Dikarya</taxon>
        <taxon>Ascomycota</taxon>
        <taxon>Pezizomycotina</taxon>
        <taxon>Eurotiomycetes</taxon>
        <taxon>Eurotiomycetidae</taxon>
        <taxon>Eurotiales</taxon>
        <taxon>Aspergillaceae</taxon>
        <taxon>Aspergillus</taxon>
        <taxon>Aspergillus subgen. Aspergillus</taxon>
    </lineage>
</organism>
<reference evidence="1" key="2">
    <citation type="submission" date="2021-02" db="EMBL/GenBank/DDBJ databases">
        <title>Aspergillus chevalieri M1 genome sequence.</title>
        <authorList>
            <person name="Kadooka C."/>
            <person name="Mori K."/>
            <person name="Futagami T."/>
        </authorList>
    </citation>
    <scope>NUCLEOTIDE SEQUENCE</scope>
    <source>
        <strain evidence="1">M1</strain>
    </source>
</reference>
<evidence type="ECO:0000313" key="1">
    <source>
        <dbReference type="EMBL" id="BCR82769.1"/>
    </source>
</evidence>
<dbReference type="GeneID" id="66977128"/>
<reference evidence="1" key="1">
    <citation type="submission" date="2021-01" db="EMBL/GenBank/DDBJ databases">
        <authorList>
            <consortium name="Aspergillus chevalieri M1 genome sequencing consortium"/>
            <person name="Kazuki M."/>
            <person name="Futagami T."/>
        </authorList>
    </citation>
    <scope>NUCLEOTIDE SEQUENCE</scope>
    <source>
        <strain evidence="1">M1</strain>
    </source>
</reference>
<dbReference type="EMBL" id="AP024416">
    <property type="protein sequence ID" value="BCR82769.1"/>
    <property type="molecule type" value="Genomic_DNA"/>
</dbReference>
<accession>A0A7R7VDT0</accession>
<dbReference type="RefSeq" id="XP_043131291.1">
    <property type="nucleotide sequence ID" value="XM_043276309.1"/>
</dbReference>
<dbReference type="InterPro" id="IPR027417">
    <property type="entry name" value="P-loop_NTPase"/>
</dbReference>
<dbReference type="SUPFAM" id="SSF52540">
    <property type="entry name" value="P-loop containing nucleoside triphosphate hydrolases"/>
    <property type="match status" value="1"/>
</dbReference>
<dbReference type="KEGG" id="ache:ACHE_10171A"/>
<dbReference type="Proteomes" id="UP000637239">
    <property type="component" value="Chromosome 1"/>
</dbReference>
<proteinExistence type="predicted"/>
<gene>
    <name evidence="1" type="ORF">ACHE_10171A</name>
</gene>
<keyword evidence="2" id="KW-1185">Reference proteome</keyword>
<dbReference type="AlphaFoldDB" id="A0A7R7VDT0"/>